<accession>A0A7D3ZK80</accession>
<dbReference type="AlphaFoldDB" id="A0A7D3ZK80"/>
<organism evidence="1 2">
    <name type="scientific">Actinomadura verrucosospora</name>
    <dbReference type="NCBI Taxonomy" id="46165"/>
    <lineage>
        <taxon>Bacteria</taxon>
        <taxon>Bacillati</taxon>
        <taxon>Actinomycetota</taxon>
        <taxon>Actinomycetes</taxon>
        <taxon>Streptosporangiales</taxon>
        <taxon>Thermomonosporaceae</taxon>
        <taxon>Actinomadura</taxon>
    </lineage>
</organism>
<keyword evidence="2" id="KW-1185">Reference proteome</keyword>
<sequence>MAEDAGTGGTVHAASAASSHLYRGALVRVEDAAGLVAMAMAIRFADGGEAAAEVLLGEGPAGGGVLDVAGHTTAAGTALPAKVWTIRDCERDGAALTLRLGAPLPPR</sequence>
<name>A0A7D3ZK80_ACTVE</name>
<reference evidence="1 2" key="1">
    <citation type="submission" date="2020-05" db="EMBL/GenBank/DDBJ databases">
        <title>Actinomadura verrucosospora NRRL-B18236 (PFL_A860) Genome sequencing and assembly.</title>
        <authorList>
            <person name="Samborskyy M."/>
        </authorList>
    </citation>
    <scope>NUCLEOTIDE SEQUENCE [LARGE SCALE GENOMIC DNA]</scope>
    <source>
        <strain evidence="1 2">NRRL:B18236</strain>
    </source>
</reference>
<dbReference type="Proteomes" id="UP000501240">
    <property type="component" value="Chromosome"/>
</dbReference>
<proteinExistence type="predicted"/>
<gene>
    <name evidence="1" type="ORF">ACTIVE_3619</name>
</gene>
<evidence type="ECO:0000313" key="2">
    <source>
        <dbReference type="Proteomes" id="UP000501240"/>
    </source>
</evidence>
<evidence type="ECO:0000313" key="1">
    <source>
        <dbReference type="EMBL" id="QKG21981.1"/>
    </source>
</evidence>
<protein>
    <submittedName>
        <fullName evidence="1">Uncharacterized protein</fullName>
    </submittedName>
</protein>
<dbReference type="EMBL" id="CP053892">
    <property type="protein sequence ID" value="QKG21981.1"/>
    <property type="molecule type" value="Genomic_DNA"/>
</dbReference>
<dbReference type="RefSeq" id="WP_173096178.1">
    <property type="nucleotide sequence ID" value="NZ_CP053892.1"/>
</dbReference>